<dbReference type="Pfam" id="PF19953">
    <property type="entry name" value="EACC1"/>
    <property type="match status" value="1"/>
</dbReference>
<organism evidence="1 2">
    <name type="scientific">Amycolatopsis pigmentata</name>
    <dbReference type="NCBI Taxonomy" id="450801"/>
    <lineage>
        <taxon>Bacteria</taxon>
        <taxon>Bacillati</taxon>
        <taxon>Actinomycetota</taxon>
        <taxon>Actinomycetes</taxon>
        <taxon>Pseudonocardiales</taxon>
        <taxon>Pseudonocardiaceae</taxon>
        <taxon>Amycolatopsis</taxon>
    </lineage>
</organism>
<dbReference type="InterPro" id="IPR045428">
    <property type="entry name" value="EACC1"/>
</dbReference>
<dbReference type="EMBL" id="JBHUKR010000015">
    <property type="protein sequence ID" value="MFD2419948.1"/>
    <property type="molecule type" value="Genomic_DNA"/>
</dbReference>
<dbReference type="RefSeq" id="WP_378267970.1">
    <property type="nucleotide sequence ID" value="NZ_JBHUKR010000015.1"/>
</dbReference>
<accession>A0ABW5FY13</accession>
<sequence length="113" mass="11715">MTAKGGHAAEVSISDLSELRSLSAYLGRVPGVAVTRMPRTTTNGGLGSWDVLQIAVTGGVPLMTALRRLPAFLRSRRPGVAVTVKCGGEVVTLTAENVGEVLPVLEAMLDGKS</sequence>
<dbReference type="Proteomes" id="UP001597417">
    <property type="component" value="Unassembled WGS sequence"/>
</dbReference>
<keyword evidence="2" id="KW-1185">Reference proteome</keyword>
<gene>
    <name evidence="1" type="ORF">ACFSXZ_26830</name>
</gene>
<protein>
    <submittedName>
        <fullName evidence="1">Uncharacterized protein</fullName>
    </submittedName>
</protein>
<evidence type="ECO:0000313" key="2">
    <source>
        <dbReference type="Proteomes" id="UP001597417"/>
    </source>
</evidence>
<name>A0ABW5FY13_9PSEU</name>
<reference evidence="2" key="1">
    <citation type="journal article" date="2019" name="Int. J. Syst. Evol. Microbiol.">
        <title>The Global Catalogue of Microorganisms (GCM) 10K type strain sequencing project: providing services to taxonomists for standard genome sequencing and annotation.</title>
        <authorList>
            <consortium name="The Broad Institute Genomics Platform"/>
            <consortium name="The Broad Institute Genome Sequencing Center for Infectious Disease"/>
            <person name="Wu L."/>
            <person name="Ma J."/>
        </authorList>
    </citation>
    <scope>NUCLEOTIDE SEQUENCE [LARGE SCALE GENOMIC DNA]</scope>
    <source>
        <strain evidence="2">CGMCC 4.7645</strain>
    </source>
</reference>
<evidence type="ECO:0000313" key="1">
    <source>
        <dbReference type="EMBL" id="MFD2419948.1"/>
    </source>
</evidence>
<comment type="caution">
    <text evidence="1">The sequence shown here is derived from an EMBL/GenBank/DDBJ whole genome shotgun (WGS) entry which is preliminary data.</text>
</comment>
<proteinExistence type="predicted"/>